<organism evidence="8 9">
    <name type="scientific">Lysobacter soyae</name>
    <dbReference type="NCBI Taxonomy" id="2764185"/>
    <lineage>
        <taxon>Bacteria</taxon>
        <taxon>Pseudomonadati</taxon>
        <taxon>Pseudomonadota</taxon>
        <taxon>Gammaproteobacteria</taxon>
        <taxon>Lysobacterales</taxon>
        <taxon>Lysobacteraceae</taxon>
        <taxon>Lysobacter</taxon>
    </lineage>
</organism>
<evidence type="ECO:0000256" key="1">
    <source>
        <dbReference type="ARBA" id="ARBA00005230"/>
    </source>
</evidence>
<evidence type="ECO:0000256" key="6">
    <source>
        <dbReference type="ARBA" id="ARBA00029628"/>
    </source>
</evidence>
<reference evidence="8 9" key="1">
    <citation type="submission" date="2021-08" db="EMBL/GenBank/DDBJ databases">
        <title>Lysobacter sp. strain CJ11 Genome sequencing and assembly.</title>
        <authorList>
            <person name="Kim I."/>
        </authorList>
    </citation>
    <scope>NUCLEOTIDE SEQUENCE [LARGE SCALE GENOMIC DNA]</scope>
    <source>
        <strain evidence="8 9">CJ11</strain>
    </source>
</reference>
<evidence type="ECO:0000256" key="4">
    <source>
        <dbReference type="ARBA" id="ARBA00023015"/>
    </source>
</evidence>
<comment type="similarity">
    <text evidence="1">Belongs to the CcdB toxin family.</text>
</comment>
<protein>
    <recommendedName>
        <fullName evidence="2">Toxin CcdB</fullName>
    </recommendedName>
    <alternativeName>
        <fullName evidence="7">Cytotoxic protein CcdB</fullName>
    </alternativeName>
    <alternativeName>
        <fullName evidence="6">Protein LetD</fullName>
    </alternativeName>
</protein>
<dbReference type="Gene3D" id="2.30.30.110">
    <property type="match status" value="1"/>
</dbReference>
<accession>A0ABX8WPM3</accession>
<dbReference type="SUPFAM" id="SSF50118">
    <property type="entry name" value="Cell growth inhibitor/plasmid maintenance toxic component"/>
    <property type="match status" value="1"/>
</dbReference>
<evidence type="ECO:0000313" key="8">
    <source>
        <dbReference type="EMBL" id="QYR52654.1"/>
    </source>
</evidence>
<dbReference type="Pfam" id="PF01845">
    <property type="entry name" value="CcdB"/>
    <property type="match status" value="1"/>
</dbReference>
<evidence type="ECO:0000256" key="5">
    <source>
        <dbReference type="ARBA" id="ARBA00023163"/>
    </source>
</evidence>
<evidence type="ECO:0000256" key="2">
    <source>
        <dbReference type="ARBA" id="ARBA00015075"/>
    </source>
</evidence>
<evidence type="ECO:0000313" key="9">
    <source>
        <dbReference type="Proteomes" id="UP000824755"/>
    </source>
</evidence>
<dbReference type="InterPro" id="IPR002712">
    <property type="entry name" value="CcdB"/>
</dbReference>
<dbReference type="InterPro" id="IPR011067">
    <property type="entry name" value="Plasmid_toxin/cell-grow_inhib"/>
</dbReference>
<keyword evidence="3" id="KW-0678">Repressor</keyword>
<gene>
    <name evidence="8" type="ORF">H8L67_08685</name>
</gene>
<dbReference type="EMBL" id="CP080544">
    <property type="protein sequence ID" value="QYR52654.1"/>
    <property type="molecule type" value="Genomic_DNA"/>
</dbReference>
<name>A0ABX8WPM3_9GAMM</name>
<dbReference type="RefSeq" id="WP_220379439.1">
    <property type="nucleotide sequence ID" value="NZ_CP080544.1"/>
</dbReference>
<evidence type="ECO:0000256" key="3">
    <source>
        <dbReference type="ARBA" id="ARBA00022491"/>
    </source>
</evidence>
<keyword evidence="5" id="KW-0804">Transcription</keyword>
<keyword evidence="9" id="KW-1185">Reference proteome</keyword>
<evidence type="ECO:0000256" key="7">
    <source>
        <dbReference type="ARBA" id="ARBA00033135"/>
    </source>
</evidence>
<keyword evidence="4" id="KW-0805">Transcription regulation</keyword>
<dbReference type="Proteomes" id="UP000824755">
    <property type="component" value="Chromosome"/>
</dbReference>
<sequence>MSQFIAYANADTASKRLIPCLLDVQSDLIDTIETRVVIPMIHADHAGGVIDRLMPVVSVADLSSQRGDIMAALDMLVYGI</sequence>
<proteinExistence type="inferred from homology"/>